<accession>A0AC61RRE7</accession>
<name>A0AC61RRE7_9FIRM</name>
<evidence type="ECO:0000313" key="2">
    <source>
        <dbReference type="Proteomes" id="UP000304953"/>
    </source>
</evidence>
<sequence>MYSAKETAKLTGLSTATLRYYEKEKLLPPIARNSQKYRQYTDEDIEWIKMIQCMRMANIPIHSIKEYVSLLILGGETLEQRFTMVQNHMENIKKQMANFQNAFDLTQKKLLFYEKLLEDSSHKNMSYREEWKLFNHGEN</sequence>
<comment type="caution">
    <text evidence="1">The sequence shown here is derived from an EMBL/GenBank/DDBJ whole genome shotgun (WGS) entry which is preliminary data.</text>
</comment>
<protein>
    <submittedName>
        <fullName evidence="1">MerR family transcriptional regulator</fullName>
    </submittedName>
</protein>
<proteinExistence type="predicted"/>
<dbReference type="EMBL" id="SRYA01000060">
    <property type="protein sequence ID" value="TGY91365.1"/>
    <property type="molecule type" value="Genomic_DNA"/>
</dbReference>
<evidence type="ECO:0000313" key="1">
    <source>
        <dbReference type="EMBL" id="TGY91365.1"/>
    </source>
</evidence>
<gene>
    <name evidence="1" type="ORF">E5329_21490</name>
</gene>
<dbReference type="Proteomes" id="UP000304953">
    <property type="component" value="Unassembled WGS sequence"/>
</dbReference>
<reference evidence="1" key="1">
    <citation type="submission" date="2019-04" db="EMBL/GenBank/DDBJ databases">
        <title>Microbes associate with the intestines of laboratory mice.</title>
        <authorList>
            <person name="Navarre W."/>
            <person name="Wong E."/>
            <person name="Huang K."/>
            <person name="Tropini C."/>
            <person name="Ng K."/>
            <person name="Yu B."/>
        </authorList>
    </citation>
    <scope>NUCLEOTIDE SEQUENCE</scope>
    <source>
        <strain evidence="1">NM01_1-7b</strain>
    </source>
</reference>
<keyword evidence="2" id="KW-1185">Reference proteome</keyword>
<organism evidence="1 2">
    <name type="scientific">Petralouisia muris</name>
    <dbReference type="NCBI Taxonomy" id="3032872"/>
    <lineage>
        <taxon>Bacteria</taxon>
        <taxon>Bacillati</taxon>
        <taxon>Bacillota</taxon>
        <taxon>Clostridia</taxon>
        <taxon>Lachnospirales</taxon>
        <taxon>Lachnospiraceae</taxon>
        <taxon>Petralouisia</taxon>
    </lineage>
</organism>